<dbReference type="EMBL" id="CP000667">
    <property type="protein sequence ID" value="ABP53499.1"/>
    <property type="molecule type" value="Genomic_DNA"/>
</dbReference>
<dbReference type="KEGG" id="stp:Strop_1025"/>
<accession>A4X3P9</accession>
<dbReference type="Pfam" id="PF21863">
    <property type="entry name" value="HTH_67"/>
    <property type="match status" value="1"/>
</dbReference>
<evidence type="ECO:0000313" key="2">
    <source>
        <dbReference type="Proteomes" id="UP000000235"/>
    </source>
</evidence>
<dbReference type="HOGENOM" id="CLU_061724_0_0_11"/>
<protein>
    <recommendedName>
        <fullName evidence="3">SalK</fullName>
    </recommendedName>
</protein>
<dbReference type="NCBIfam" id="NF047719">
    <property type="entry name" value="SCO6745_fam_HTH"/>
    <property type="match status" value="1"/>
</dbReference>
<evidence type="ECO:0000313" key="1">
    <source>
        <dbReference type="EMBL" id="ABP53499.1"/>
    </source>
</evidence>
<keyword evidence="2" id="KW-1185">Reference proteome</keyword>
<reference evidence="2" key="1">
    <citation type="journal article" date="2007" name="Proc. Natl. Acad. Sci. U.S.A.">
        <title>Genome sequencing reveals complex secondary metabolome in the marine actinomycete Salinispora tropica.</title>
        <authorList>
            <person name="Udwary D.W."/>
            <person name="Zeigler L."/>
            <person name="Asolkar R.N."/>
            <person name="Singan V."/>
            <person name="Lapidus A."/>
            <person name="Fenical W."/>
            <person name="Jensen P.R."/>
            <person name="Moore B.S."/>
        </authorList>
    </citation>
    <scope>NUCLEOTIDE SEQUENCE [LARGE SCALE GENOMIC DNA]</scope>
    <source>
        <strain evidence="2">ATCC BAA-916 / DSM 44818 / CNB-440</strain>
    </source>
</reference>
<dbReference type="Proteomes" id="UP000000235">
    <property type="component" value="Chromosome"/>
</dbReference>
<gene>
    <name evidence="1" type="ordered locus">Strop_1025</name>
</gene>
<dbReference type="InterPro" id="IPR054058">
    <property type="entry name" value="HTH_67"/>
</dbReference>
<dbReference type="eggNOG" id="COG1846">
    <property type="taxonomic scope" value="Bacteria"/>
</dbReference>
<organism evidence="1 2">
    <name type="scientific">Salinispora tropica (strain ATCC BAA-916 / DSM 44818 / JCM 13857 / NBRC 105044 / CNB-440)</name>
    <dbReference type="NCBI Taxonomy" id="369723"/>
    <lineage>
        <taxon>Bacteria</taxon>
        <taxon>Bacillati</taxon>
        <taxon>Actinomycetota</taxon>
        <taxon>Actinomycetes</taxon>
        <taxon>Micromonosporales</taxon>
        <taxon>Micromonosporaceae</taxon>
        <taxon>Salinispora</taxon>
    </lineage>
</organism>
<name>A4X3P9_SALTO</name>
<dbReference type="STRING" id="369723.Strop_1025"/>
<dbReference type="AlphaFoldDB" id="A4X3P9"/>
<proteinExistence type="predicted"/>
<sequence>MSREMWLRFEIYHDVVYAPEASLVAKELGCRGGWMGYFGTRSAPLGAASPEVVTAAFFNFHPQMVAKAVPQVWSVASPERFLQARLEIVDAALRRMLGADVAGLEEMVTLAASAAAGVSPGGRVLGAANQALPPPVEPHLALWQSCSTLRESRGDGHVAALVAAGLAPCEALVLFTADKGLDPAYMRRMRGWSEQEWKEAEAALVDRRLLTGGGLTVAGRELRAEVERWTDMAAAAPWQALGAGPTARLRDLMTPVVQRLSELNESMKVNPMALNPAEIVA</sequence>
<evidence type="ECO:0008006" key="3">
    <source>
        <dbReference type="Google" id="ProtNLM"/>
    </source>
</evidence>